<dbReference type="InterPro" id="IPR001881">
    <property type="entry name" value="EGF-like_Ca-bd_dom"/>
</dbReference>
<feature type="domain" description="EGF-like" evidence="7">
    <location>
        <begin position="187"/>
        <end position="227"/>
    </location>
</feature>
<feature type="domain" description="EGF-like" evidence="7">
    <location>
        <begin position="291"/>
        <end position="330"/>
    </location>
</feature>
<dbReference type="Pfam" id="PF07645">
    <property type="entry name" value="EGF_CA"/>
    <property type="match status" value="3"/>
</dbReference>
<keyword evidence="2" id="KW-0732">Signal</keyword>
<feature type="domain" description="EGF-like" evidence="7">
    <location>
        <begin position="130"/>
        <end position="169"/>
    </location>
</feature>
<feature type="domain" description="SEA" evidence="6">
    <location>
        <begin position="547"/>
        <end position="669"/>
    </location>
</feature>
<keyword evidence="3" id="KW-0677">Repeat</keyword>
<dbReference type="PANTHER" id="PTHR12916">
    <property type="entry name" value="CYTOCHROME C OXIDASE POLYPEPTIDE VIC-2"/>
    <property type="match status" value="1"/>
</dbReference>
<feature type="domain" description="EGF-like" evidence="7">
    <location>
        <begin position="436"/>
        <end position="475"/>
    </location>
</feature>
<dbReference type="InterPro" id="IPR000152">
    <property type="entry name" value="EGF-type_Asp/Asn_hydroxyl_site"/>
</dbReference>
<protein>
    <submittedName>
        <fullName evidence="8">Uncharacterized protein</fullName>
    </submittedName>
</protein>
<dbReference type="InterPro" id="IPR000742">
    <property type="entry name" value="EGF"/>
</dbReference>
<evidence type="ECO:0000256" key="2">
    <source>
        <dbReference type="ARBA" id="ARBA00022729"/>
    </source>
</evidence>
<evidence type="ECO:0000256" key="4">
    <source>
        <dbReference type="ARBA" id="ARBA00023157"/>
    </source>
</evidence>
<dbReference type="SMART" id="SM00179">
    <property type="entry name" value="EGF_CA"/>
    <property type="match status" value="7"/>
</dbReference>
<feature type="domain" description="EGF-like" evidence="7">
    <location>
        <begin position="341"/>
        <end position="380"/>
    </location>
</feature>
<dbReference type="CDD" id="cd00054">
    <property type="entry name" value="EGF_CA"/>
    <property type="match status" value="3"/>
</dbReference>
<dbReference type="Proteomes" id="UP001331761">
    <property type="component" value="Unassembled WGS sequence"/>
</dbReference>
<proteinExistence type="predicted"/>
<dbReference type="SMART" id="SM00200">
    <property type="entry name" value="SEA"/>
    <property type="match status" value="1"/>
</dbReference>
<dbReference type="PROSITE" id="PS50024">
    <property type="entry name" value="SEA"/>
    <property type="match status" value="1"/>
</dbReference>
<dbReference type="Gene3D" id="2.10.25.10">
    <property type="entry name" value="Laminin"/>
    <property type="match status" value="6"/>
</dbReference>
<evidence type="ECO:0000313" key="8">
    <source>
        <dbReference type="EMBL" id="KAK5980181.1"/>
    </source>
</evidence>
<comment type="caution">
    <text evidence="5">Lacks conserved residue(s) required for the propagation of feature annotation.</text>
</comment>
<dbReference type="EMBL" id="WIXE01007722">
    <property type="protein sequence ID" value="KAK5980181.1"/>
    <property type="molecule type" value="Genomic_DNA"/>
</dbReference>
<evidence type="ECO:0000259" key="6">
    <source>
        <dbReference type="PROSITE" id="PS50024"/>
    </source>
</evidence>
<organism evidence="8 9">
    <name type="scientific">Trichostrongylus colubriformis</name>
    <name type="common">Black scour worm</name>
    <dbReference type="NCBI Taxonomy" id="6319"/>
    <lineage>
        <taxon>Eukaryota</taxon>
        <taxon>Metazoa</taxon>
        <taxon>Ecdysozoa</taxon>
        <taxon>Nematoda</taxon>
        <taxon>Chromadorea</taxon>
        <taxon>Rhabditida</taxon>
        <taxon>Rhabditina</taxon>
        <taxon>Rhabditomorpha</taxon>
        <taxon>Strongyloidea</taxon>
        <taxon>Trichostrongylidae</taxon>
        <taxon>Trichostrongylus</taxon>
    </lineage>
</organism>
<feature type="domain" description="EGF-like" evidence="7">
    <location>
        <begin position="389"/>
        <end position="428"/>
    </location>
</feature>
<dbReference type="SMART" id="SM00181">
    <property type="entry name" value="EGF"/>
    <property type="match status" value="8"/>
</dbReference>
<comment type="caution">
    <text evidence="8">The sequence shown here is derived from an EMBL/GenBank/DDBJ whole genome shotgun (WGS) entry which is preliminary data.</text>
</comment>
<dbReference type="SUPFAM" id="SSF57184">
    <property type="entry name" value="Growth factor receptor domain"/>
    <property type="match status" value="1"/>
</dbReference>
<dbReference type="InterPro" id="IPR057353">
    <property type="entry name" value="TNFR_nem"/>
</dbReference>
<evidence type="ECO:0000259" key="7">
    <source>
        <dbReference type="PROSITE" id="PS50026"/>
    </source>
</evidence>
<sequence>MNVRRVNTIVIRQPSVTTTSSHSHANAPRVLSTDLPTSCIAQDEFVSSWWTNAQPDGTLVVPKRIVVIWKKGILANAVRDTWTVLPTWPVNQGECAVRQKCAHQTTNAVQQQSGYVDQSPSGQKGRICVRNNACRDPKLNTCSRNAICYDEARGYRCECVRGFIDRSPDPALRGRVCEPPPPPTPPPRHPCQDPTLNDCHAAGSCRATAAQSYTCECLQGYVDKSPDPKKPGRLCILTEPVCLDRTQNDCHTAAICSEVSGPEKYTCQCRDGYIDQSPNRNTRPGRICVEMVNECLDRSLNDCHSLAICEDKREGYTCRCPVNTIDKSPDQSRPGRLCTRQINECRNPSLNTCSRFAECIDKENGYECRCRQGYFDNDPAHPGTQCSYIINECDSPNLNDCDRNAICIDREGGYDCKCKPPYRDESPSGQPGRVCRLNECLDKTLNNCDRNAECQDMDDGYICSCREGYYDQSPNPQEPGRVCLEFQVDHKIEQVTHTPVQTHPLNDGLPCGREFCKTAMGEVCISGSYCGCRPGESRSVLTGRCERVVETPMQIRVVSRDSQPLLYSSEYGSTKSPPYVEVVDMFQKDMARTFGGTIYAPRYVNTKVEYITHPKTVNSSWPDGLLFKYDVQTTPSKQQPIDKCDMWNQMMASLQRTNGIIGKSPQLLE</sequence>
<evidence type="ECO:0000313" key="9">
    <source>
        <dbReference type="Proteomes" id="UP001331761"/>
    </source>
</evidence>
<dbReference type="InterPro" id="IPR013032">
    <property type="entry name" value="EGF-like_CS"/>
</dbReference>
<dbReference type="PANTHER" id="PTHR12916:SF4">
    <property type="entry name" value="UNINFLATABLE, ISOFORM C"/>
    <property type="match status" value="1"/>
</dbReference>
<feature type="disulfide bond" evidence="5">
    <location>
        <begin position="250"/>
        <end position="267"/>
    </location>
</feature>
<dbReference type="Pfam" id="PF25314">
    <property type="entry name" value="TNFR_nem"/>
    <property type="match status" value="1"/>
</dbReference>
<keyword evidence="9" id="KW-1185">Reference proteome</keyword>
<dbReference type="Pfam" id="PF12661">
    <property type="entry name" value="hEGF"/>
    <property type="match status" value="1"/>
</dbReference>
<keyword evidence="1 5" id="KW-0245">EGF-like domain</keyword>
<keyword evidence="4 5" id="KW-1015">Disulfide bond</keyword>
<dbReference type="PROSITE" id="PS00010">
    <property type="entry name" value="ASX_HYDROXYL"/>
    <property type="match status" value="5"/>
</dbReference>
<dbReference type="GO" id="GO:0005509">
    <property type="term" value="F:calcium ion binding"/>
    <property type="evidence" value="ECO:0007669"/>
    <property type="project" value="InterPro"/>
</dbReference>
<accession>A0AAN8FHW3</accession>
<reference evidence="8 9" key="1">
    <citation type="submission" date="2019-10" db="EMBL/GenBank/DDBJ databases">
        <title>Assembly and Annotation for the nematode Trichostrongylus colubriformis.</title>
        <authorList>
            <person name="Martin J."/>
        </authorList>
    </citation>
    <scope>NUCLEOTIDE SEQUENCE [LARGE SCALE GENOMIC DNA]</scope>
    <source>
        <strain evidence="8">G859</strain>
        <tissue evidence="8">Whole worm</tissue>
    </source>
</reference>
<name>A0AAN8FHW3_TRICO</name>
<dbReference type="PROSITE" id="PS50026">
    <property type="entry name" value="EGF_3"/>
    <property type="match status" value="7"/>
</dbReference>
<dbReference type="InterPro" id="IPR000082">
    <property type="entry name" value="SEA_dom"/>
</dbReference>
<dbReference type="AlphaFoldDB" id="A0AAN8FHW3"/>
<evidence type="ECO:0000256" key="1">
    <source>
        <dbReference type="ARBA" id="ARBA00022536"/>
    </source>
</evidence>
<feature type="domain" description="EGF-like" evidence="7">
    <location>
        <begin position="238"/>
        <end position="279"/>
    </location>
</feature>
<dbReference type="InterPro" id="IPR009030">
    <property type="entry name" value="Growth_fac_rcpt_cys_sf"/>
</dbReference>
<evidence type="ECO:0000256" key="3">
    <source>
        <dbReference type="ARBA" id="ARBA00022737"/>
    </source>
</evidence>
<evidence type="ECO:0000256" key="5">
    <source>
        <dbReference type="PROSITE-ProRule" id="PRU00076"/>
    </source>
</evidence>
<dbReference type="InterPro" id="IPR049883">
    <property type="entry name" value="NOTCH1_EGF-like"/>
</dbReference>
<gene>
    <name evidence="8" type="ORF">GCK32_011079</name>
</gene>